<keyword evidence="7 11" id="KW-0067">ATP-binding</keyword>
<feature type="binding site" evidence="11">
    <location>
        <begin position="165"/>
        <end position="172"/>
    </location>
    <ligand>
        <name>ATP</name>
        <dbReference type="ChEBI" id="CHEBI:30616"/>
    </ligand>
</feature>
<feature type="domain" description="RecBCD enzyme subunit RecD N-terminal" evidence="13">
    <location>
        <begin position="15"/>
        <end position="102"/>
    </location>
</feature>
<dbReference type="NCBIfam" id="TIGR01447">
    <property type="entry name" value="recD"/>
    <property type="match status" value="1"/>
</dbReference>
<keyword evidence="3 11" id="KW-0227">DNA damage</keyword>
<dbReference type="EMBL" id="CP041046">
    <property type="protein sequence ID" value="QDE38853.1"/>
    <property type="molecule type" value="Genomic_DNA"/>
</dbReference>
<dbReference type="GO" id="GO:0017116">
    <property type="term" value="F:single-stranded DNA helicase activity"/>
    <property type="evidence" value="ECO:0007669"/>
    <property type="project" value="TreeGrafter"/>
</dbReference>
<keyword evidence="1 11" id="KW-0540">Nuclease</keyword>
<dbReference type="GO" id="GO:0008854">
    <property type="term" value="F:exodeoxyribonuclease V activity"/>
    <property type="evidence" value="ECO:0007669"/>
    <property type="project" value="InterPro"/>
</dbReference>
<dbReference type="InterPro" id="IPR041851">
    <property type="entry name" value="RecD_N_sf"/>
</dbReference>
<evidence type="ECO:0000256" key="5">
    <source>
        <dbReference type="ARBA" id="ARBA00022806"/>
    </source>
</evidence>
<dbReference type="CDD" id="cd18809">
    <property type="entry name" value="SF1_C_RecD"/>
    <property type="match status" value="1"/>
</dbReference>
<protein>
    <recommendedName>
        <fullName evidence="11">RecBCD enzyme subunit RecD</fullName>
        <ecNumber evidence="11">5.6.2.3</ecNumber>
    </recommendedName>
    <alternativeName>
        <fullName evidence="11">DNA 5'-3' helicase subunit RecD</fullName>
    </alternativeName>
    <alternativeName>
        <fullName evidence="11">Exonuclease V subunit RecD</fullName>
        <shortName evidence="11">ExoV subunit RecD</shortName>
    </alternativeName>
    <alternativeName>
        <fullName evidence="11">Helicase/nuclease RecBCD subunit RecD</fullName>
    </alternativeName>
</protein>
<dbReference type="GO" id="GO:0000724">
    <property type="term" value="P:double-strand break repair via homologous recombination"/>
    <property type="evidence" value="ECO:0007669"/>
    <property type="project" value="UniProtKB-UniRule"/>
</dbReference>
<evidence type="ECO:0000256" key="8">
    <source>
        <dbReference type="ARBA" id="ARBA00023125"/>
    </source>
</evidence>
<dbReference type="GO" id="GO:0016887">
    <property type="term" value="F:ATP hydrolysis activity"/>
    <property type="evidence" value="ECO:0007669"/>
    <property type="project" value="RHEA"/>
</dbReference>
<keyword evidence="2 11" id="KW-0547">Nucleotide-binding</keyword>
<keyword evidence="5 11" id="KW-0347">Helicase</keyword>
<dbReference type="Pfam" id="PF13538">
    <property type="entry name" value="UvrD_C_2"/>
    <property type="match status" value="1"/>
</dbReference>
<dbReference type="RefSeq" id="WP_139980778.1">
    <property type="nucleotide sequence ID" value="NZ_CP041046.1"/>
</dbReference>
<keyword evidence="10 11" id="KW-0413">Isomerase</keyword>
<comment type="function">
    <text evidence="11">A helicase/nuclease that prepares dsDNA breaks (DSB) for recombinational DNA repair. Binds to DSBs and unwinds DNA via a highly rapid and processive ATP-dependent bidirectional helicase activity. Unwinds dsDNA until it encounters a Chi (crossover hotspot instigator) sequence from the 3' direction. Cuts ssDNA a few nucleotides 3' to the Chi site. The properties and activities of the enzyme are changed at Chi. The Chi-altered holoenzyme produces a long 3'-ssDNA overhang and facilitates RecA-binding to the ssDNA for homologous DNA recombination and repair. Holoenzyme degrades any linearized DNA that is unable to undergo homologous recombination. In the holoenzyme this subunit has ssDNA-dependent ATPase and 5'-3' helicase activity. When added to pre-assembled RecBC greatly stimulates nuclease activity and augments holoenzyme processivity. Negatively regulates the RecA-loading ability of RecBCD.</text>
</comment>
<dbReference type="KEGG" id="lpy:FIV34_06380"/>
<comment type="similarity">
    <text evidence="11">Belongs to the RecD family.</text>
</comment>
<evidence type="ECO:0000256" key="4">
    <source>
        <dbReference type="ARBA" id="ARBA00022801"/>
    </source>
</evidence>
<accession>A0A4Y5Z356</accession>
<dbReference type="PANTHER" id="PTHR43788:SF6">
    <property type="entry name" value="DNA HELICASE B"/>
    <property type="match status" value="1"/>
</dbReference>
<evidence type="ECO:0000259" key="13">
    <source>
        <dbReference type="Pfam" id="PF21185"/>
    </source>
</evidence>
<evidence type="ECO:0000313" key="15">
    <source>
        <dbReference type="Proteomes" id="UP000316093"/>
    </source>
</evidence>
<keyword evidence="15" id="KW-1185">Reference proteome</keyword>
<dbReference type="PANTHER" id="PTHR43788">
    <property type="entry name" value="DNA2/NAM7 HELICASE FAMILY MEMBER"/>
    <property type="match status" value="1"/>
</dbReference>
<comment type="miscellaneous">
    <text evidence="11">In the RecBCD complex, RecB has a slow 3'-5' helicase, an exonuclease activity and loads RecA onto ssDNA, RecD has a fast 5'-3' helicase activity, while RecC stimulates the ATPase and processivity of the RecB helicase and contributes to recognition of the Chi site.</text>
</comment>
<evidence type="ECO:0000256" key="6">
    <source>
        <dbReference type="ARBA" id="ARBA00022839"/>
    </source>
</evidence>
<dbReference type="InterPro" id="IPR027417">
    <property type="entry name" value="P-loop_NTPase"/>
</dbReference>
<keyword evidence="6 11" id="KW-0269">Exonuclease</keyword>
<comment type="catalytic activity">
    <reaction evidence="11">
        <text>ATP + H2O = ADP + phosphate + H(+)</text>
        <dbReference type="Rhea" id="RHEA:13065"/>
        <dbReference type="ChEBI" id="CHEBI:15377"/>
        <dbReference type="ChEBI" id="CHEBI:15378"/>
        <dbReference type="ChEBI" id="CHEBI:30616"/>
        <dbReference type="ChEBI" id="CHEBI:43474"/>
        <dbReference type="ChEBI" id="CHEBI:456216"/>
        <dbReference type="EC" id="5.6.2.3"/>
    </reaction>
</comment>
<dbReference type="OrthoDB" id="9803432at2"/>
<dbReference type="InterPro" id="IPR050534">
    <property type="entry name" value="Coronavir_polyprotein_1ab"/>
</dbReference>
<evidence type="ECO:0000256" key="2">
    <source>
        <dbReference type="ARBA" id="ARBA00022741"/>
    </source>
</evidence>
<evidence type="ECO:0000313" key="14">
    <source>
        <dbReference type="EMBL" id="QDE38853.1"/>
    </source>
</evidence>
<comment type="subunit">
    <text evidence="11">Heterotrimer of RecB, RecC and RecD. All subunits contribute to DNA-binding.</text>
</comment>
<dbReference type="GO" id="GO:0009338">
    <property type="term" value="C:exodeoxyribonuclease V complex"/>
    <property type="evidence" value="ECO:0007669"/>
    <property type="project" value="InterPro"/>
</dbReference>
<dbReference type="EC" id="5.6.2.3" evidence="11"/>
<evidence type="ECO:0000256" key="9">
    <source>
        <dbReference type="ARBA" id="ARBA00023204"/>
    </source>
</evidence>
<dbReference type="SUPFAM" id="SSF52540">
    <property type="entry name" value="P-loop containing nucleoside triphosphate hydrolases"/>
    <property type="match status" value="2"/>
</dbReference>
<dbReference type="Pfam" id="PF13245">
    <property type="entry name" value="AAA_19"/>
    <property type="match status" value="1"/>
</dbReference>
<dbReference type="GO" id="GO:0043139">
    <property type="term" value="F:5'-3' DNA helicase activity"/>
    <property type="evidence" value="ECO:0007669"/>
    <property type="project" value="UniProtKB-UniRule"/>
</dbReference>
<dbReference type="AlphaFoldDB" id="A0A4Y5Z356"/>
<dbReference type="CDD" id="cd17933">
    <property type="entry name" value="DEXSc_RecD-like"/>
    <property type="match status" value="1"/>
</dbReference>
<evidence type="ECO:0000256" key="1">
    <source>
        <dbReference type="ARBA" id="ARBA00022722"/>
    </source>
</evidence>
<keyword evidence="8 11" id="KW-0238">DNA-binding</keyword>
<feature type="domain" description="UvrD-like helicase C-terminal" evidence="12">
    <location>
        <begin position="553"/>
        <end position="600"/>
    </location>
</feature>
<dbReference type="InterPro" id="IPR027785">
    <property type="entry name" value="UvrD-like_helicase_C"/>
</dbReference>
<gene>
    <name evidence="11 14" type="primary">recD</name>
    <name evidence="14" type="ORF">FIV34_06380</name>
</gene>
<dbReference type="Gene3D" id="3.40.50.300">
    <property type="entry name" value="P-loop containing nucleotide triphosphate hydrolases"/>
    <property type="match status" value="3"/>
</dbReference>
<keyword evidence="4 11" id="KW-0378">Hydrolase</keyword>
<evidence type="ECO:0000256" key="7">
    <source>
        <dbReference type="ARBA" id="ARBA00022840"/>
    </source>
</evidence>
<evidence type="ECO:0000256" key="10">
    <source>
        <dbReference type="ARBA" id="ARBA00023235"/>
    </source>
</evidence>
<reference evidence="14 15" key="1">
    <citation type="submission" date="2019-06" db="EMBL/GenBank/DDBJ databases">
        <title>A complete genome sequence for Luteibacter pinisoli MAH-14.</title>
        <authorList>
            <person name="Baltrus D.A."/>
        </authorList>
    </citation>
    <scope>NUCLEOTIDE SEQUENCE [LARGE SCALE GENOMIC DNA]</scope>
    <source>
        <strain evidence="14 15">MAH-14</strain>
    </source>
</reference>
<evidence type="ECO:0000256" key="3">
    <source>
        <dbReference type="ARBA" id="ARBA00022763"/>
    </source>
</evidence>
<organism evidence="14 15">
    <name type="scientific">Luteibacter pinisoli</name>
    <dbReference type="NCBI Taxonomy" id="2589080"/>
    <lineage>
        <taxon>Bacteria</taxon>
        <taxon>Pseudomonadati</taxon>
        <taxon>Pseudomonadota</taxon>
        <taxon>Gammaproteobacteria</taxon>
        <taxon>Lysobacterales</taxon>
        <taxon>Rhodanobacteraceae</taxon>
        <taxon>Luteibacter</taxon>
    </lineage>
</organism>
<dbReference type="GO" id="GO:0003677">
    <property type="term" value="F:DNA binding"/>
    <property type="evidence" value="ECO:0007669"/>
    <property type="project" value="UniProtKB-UniRule"/>
</dbReference>
<dbReference type="InterPro" id="IPR006344">
    <property type="entry name" value="RecD"/>
</dbReference>
<dbReference type="InterPro" id="IPR049550">
    <property type="entry name" value="RecD_N"/>
</dbReference>
<evidence type="ECO:0000256" key="11">
    <source>
        <dbReference type="HAMAP-Rule" id="MF_01487"/>
    </source>
</evidence>
<dbReference type="Proteomes" id="UP000316093">
    <property type="component" value="Chromosome"/>
</dbReference>
<dbReference type="Pfam" id="PF21185">
    <property type="entry name" value="RecD_N"/>
    <property type="match status" value="1"/>
</dbReference>
<name>A0A4Y5Z356_9GAMM</name>
<keyword evidence="9 11" id="KW-0234">DNA repair</keyword>
<dbReference type="Gene3D" id="1.10.10.1020">
    <property type="entry name" value="RecBCD complex, subunit RecD, N-terminal domain"/>
    <property type="match status" value="1"/>
</dbReference>
<proteinExistence type="inferred from homology"/>
<dbReference type="HAMAP" id="MF_01487">
    <property type="entry name" value="RecD"/>
    <property type="match status" value="1"/>
</dbReference>
<evidence type="ECO:0000259" key="12">
    <source>
        <dbReference type="Pfam" id="PF13538"/>
    </source>
</evidence>
<dbReference type="GO" id="GO:0005524">
    <property type="term" value="F:ATP binding"/>
    <property type="evidence" value="ECO:0007669"/>
    <property type="project" value="UniProtKB-UniRule"/>
</dbReference>
<sequence>MIADIHAWLDGAAADGRLRAMDRAFARFLFTLDPAADTRVLAAAALLSRELAEGHICVDVGALAEQEPTLADASTWLGASALVARPGGDEAAPLVLDANLLYLRRFWRDEARVAAAILGRLAPLPDPPGLRAELDRLFPAEGDGVDWQKVACAIASRSAFAVITGGPGTGKTTTVVRLLGLLQTLAWKRGEPRLRIRLAAPTGKAAARLNASIAAQVARLDVDAAVREGIPAEVTTLHRLLGSRPDTRAFQHNADNPLHVDVLVIDEASMIDLEMMAATLDALPAGARIVLLGDKDQLSSVEAGAVLGDLCARAEPGHYDDATVAWLRDAAGVDVSPWRDATTPWALDQRVTMLRRSRRFGTDSGIGALASAINEGNGAAVARVFEGRFDDIARMPATPAAVAALAIDGRAPAPGYRHYLEWIQAHRPAAGADEDTWAAWGRGALEAHRRFQLLCATKRGDHGVDSQNERIALALLSRGLVRAATGWYEGRPVMVVRNDYALGLMNGDIGVTLALPDGQGGIALRVAFLVTDGAGGERVRFVAPSRLSAVDTVFAMTVHKSQGSEFEHTALALPPEPSPVLTRELVYTGVTRARRHFTLVAAPDILAYAVARKTRRASGLLDRLR</sequence>